<organism evidence="1">
    <name type="scientific">uncultured marine bacterium MedDCM-OCT-S04-C123</name>
    <dbReference type="NCBI Taxonomy" id="743051"/>
    <lineage>
        <taxon>Bacteria</taxon>
        <taxon>environmental samples</taxon>
    </lineage>
</organism>
<dbReference type="PANTHER" id="PTHR39336">
    <property type="entry name" value="PYRIDOXAMINE PHOSPHATE OXIDASE FAMILY PROTEIN (AFU_ORTHOLOGUE AFUA_6G11440)"/>
    <property type="match status" value="1"/>
</dbReference>
<name>D6PCN5_9BACT</name>
<evidence type="ECO:0008006" key="2">
    <source>
        <dbReference type="Google" id="ProtNLM"/>
    </source>
</evidence>
<dbReference type="AlphaFoldDB" id="D6PCN5"/>
<proteinExistence type="predicted"/>
<sequence>MDSFRVPGPKQAAYLDYTETDAKTLAHIKENKRIVIMMCAFKGPPKYSVSMVAQGPAKPDHWNSSAFRNLTSLNDLPGMNKTH</sequence>
<dbReference type="EMBL" id="GU942984">
    <property type="protein sequence ID" value="ADD93486.1"/>
    <property type="molecule type" value="Genomic_DNA"/>
</dbReference>
<dbReference type="PANTHER" id="PTHR39336:SF1">
    <property type="entry name" value="PYRIDOXAMINE PHOSPHATE OXIDASE FAMILY PROTEIN (AFU_ORTHOLOGUE AFUA_6G11440)"/>
    <property type="match status" value="1"/>
</dbReference>
<protein>
    <recommendedName>
        <fullName evidence="2">Pyridoxamine 5'-phosphate oxidase putative domain-containing protein</fullName>
    </recommendedName>
</protein>
<reference evidence="1" key="1">
    <citation type="journal article" date="2010" name="ISME J.">
        <title>Metagenome of the Mediterranean deep chlorophyll maximum studied by direct and fosmid library 454 pyrosequencing.</title>
        <authorList>
            <person name="Ghai R."/>
            <person name="Martin-Cuadrado A.B."/>
            <person name="Molto A.G."/>
            <person name="Heredia I.G."/>
            <person name="Cabrera R."/>
            <person name="Martin J."/>
            <person name="Verdu M."/>
            <person name="Deschamps P."/>
            <person name="Moreira D."/>
            <person name="Lopez-Garcia P."/>
            <person name="Mira A."/>
            <person name="Rodriguez-Valera F."/>
        </authorList>
    </citation>
    <scope>NUCLEOTIDE SEQUENCE</scope>
</reference>
<accession>D6PCN5</accession>
<evidence type="ECO:0000313" key="1">
    <source>
        <dbReference type="EMBL" id="ADD93486.1"/>
    </source>
</evidence>